<evidence type="ECO:0000256" key="1">
    <source>
        <dbReference type="SAM" id="Phobius"/>
    </source>
</evidence>
<dbReference type="Gene3D" id="3.40.1000.10">
    <property type="entry name" value="Mog1/PsbP, alpha/beta/alpha sandwich"/>
    <property type="match status" value="1"/>
</dbReference>
<dbReference type="RefSeq" id="WP_181552780.1">
    <property type="nucleotide sequence ID" value="NZ_JACDUS010000018.1"/>
</dbReference>
<keyword evidence="1" id="KW-1133">Transmembrane helix</keyword>
<dbReference type="AlphaFoldDB" id="A0A7W0CCE3"/>
<accession>A0A7W0CCE3</accession>
<keyword evidence="1" id="KW-0812">Transmembrane</keyword>
<keyword evidence="3" id="KW-1185">Reference proteome</keyword>
<keyword evidence="1" id="KW-0472">Membrane</keyword>
<proteinExistence type="predicted"/>
<name>A0A7W0CCE3_9BACT</name>
<dbReference type="Proteomes" id="UP000525298">
    <property type="component" value="Unassembled WGS sequence"/>
</dbReference>
<reference evidence="2 3" key="1">
    <citation type="submission" date="2020-07" db="EMBL/GenBank/DDBJ databases">
        <title>Genomic Encyclopedia of Type Strains, Phase IV (KMG-IV): sequencing the most valuable type-strain genomes for metagenomic binning, comparative biology and taxonomic classification.</title>
        <authorList>
            <person name="Goeker M."/>
        </authorList>
    </citation>
    <scope>NUCLEOTIDE SEQUENCE [LARGE SCALE GENOMIC DNA]</scope>
    <source>
        <strain evidence="2 3">DSM 17721</strain>
    </source>
</reference>
<feature type="transmembrane region" description="Helical" evidence="1">
    <location>
        <begin position="15"/>
        <end position="38"/>
    </location>
</feature>
<organism evidence="2 3">
    <name type="scientific">Desulfosalsimonas propionicica</name>
    <dbReference type="NCBI Taxonomy" id="332175"/>
    <lineage>
        <taxon>Bacteria</taxon>
        <taxon>Pseudomonadati</taxon>
        <taxon>Thermodesulfobacteriota</taxon>
        <taxon>Desulfobacteria</taxon>
        <taxon>Desulfobacterales</taxon>
        <taxon>Desulfosalsimonadaceae</taxon>
        <taxon>Desulfosalsimonas</taxon>
    </lineage>
</organism>
<dbReference type="EMBL" id="JACDUS010000018">
    <property type="protein sequence ID" value="MBA2883166.1"/>
    <property type="molecule type" value="Genomic_DNA"/>
</dbReference>
<sequence>MAINLFHRKQGSFPIISLIILMVIFVLTFNVIPEGFAAKLDYKKYKKRLEEVTGRNCTRAEIFNIVGRDAFDPATIPKQPSDKPADDRLEAKTLCSHEHGFSIDIPNDWAKRKPKQPQTLFSFAKMGAGQNLNINVLDAKGKASIKQIPLQQLFYPFYESIQIIEKKYINKDGMFLLTCIYELRNGNLKKRLEGAHNLKYLTASWIKDQKLFTITFTDSKAEFGNNLPAFKNILGSICFEK</sequence>
<evidence type="ECO:0000313" key="2">
    <source>
        <dbReference type="EMBL" id="MBA2883166.1"/>
    </source>
</evidence>
<evidence type="ECO:0000313" key="3">
    <source>
        <dbReference type="Proteomes" id="UP000525298"/>
    </source>
</evidence>
<comment type="caution">
    <text evidence="2">The sequence shown here is derived from an EMBL/GenBank/DDBJ whole genome shotgun (WGS) entry which is preliminary data.</text>
</comment>
<gene>
    <name evidence="2" type="ORF">HNR65_003527</name>
</gene>
<protein>
    <submittedName>
        <fullName evidence="2">Uncharacterized protein</fullName>
    </submittedName>
</protein>